<keyword evidence="1" id="KW-1133">Transmembrane helix</keyword>
<dbReference type="OrthoDB" id="4991083at2"/>
<accession>A0A4V1R222</accession>
<proteinExistence type="predicted"/>
<keyword evidence="4" id="KW-1185">Reference proteome</keyword>
<dbReference type="RefSeq" id="WP_129176325.1">
    <property type="nucleotide sequence ID" value="NZ_JACCBI010000001.1"/>
</dbReference>
<evidence type="ECO:0000313" key="4">
    <source>
        <dbReference type="Proteomes" id="UP000292686"/>
    </source>
</evidence>
<feature type="transmembrane region" description="Helical" evidence="1">
    <location>
        <begin position="105"/>
        <end position="128"/>
    </location>
</feature>
<evidence type="ECO:0000313" key="2">
    <source>
        <dbReference type="EMBL" id="NYD68296.1"/>
    </source>
</evidence>
<dbReference type="EMBL" id="SDPM01000008">
    <property type="protein sequence ID" value="RXZ85646.1"/>
    <property type="molecule type" value="Genomic_DNA"/>
</dbReference>
<dbReference type="Proteomes" id="UP000581087">
    <property type="component" value="Unassembled WGS sequence"/>
</dbReference>
<gene>
    <name evidence="2" type="ORF">BJ972_002815</name>
    <name evidence="3" type="ORF">ESP50_14240</name>
</gene>
<feature type="transmembrane region" description="Helical" evidence="1">
    <location>
        <begin position="15"/>
        <end position="33"/>
    </location>
</feature>
<keyword evidence="1" id="KW-0472">Membrane</keyword>
<evidence type="ECO:0008006" key="6">
    <source>
        <dbReference type="Google" id="ProtNLM"/>
    </source>
</evidence>
<protein>
    <recommendedName>
        <fullName evidence="6">DUF3592 domain-containing protein</fullName>
    </recommendedName>
</protein>
<keyword evidence="1" id="KW-0812">Transmembrane</keyword>
<reference evidence="2 5" key="2">
    <citation type="submission" date="2020-07" db="EMBL/GenBank/DDBJ databases">
        <title>Sequencing the genomes of 1000 actinobacteria strains.</title>
        <authorList>
            <person name="Klenk H.-P."/>
        </authorList>
    </citation>
    <scope>NUCLEOTIDE SEQUENCE [LARGE SCALE GENOMIC DNA]</scope>
    <source>
        <strain evidence="2 5">DSM 23870</strain>
    </source>
</reference>
<comment type="caution">
    <text evidence="3">The sequence shown here is derived from an EMBL/GenBank/DDBJ whole genome shotgun (WGS) entry which is preliminary data.</text>
</comment>
<evidence type="ECO:0000313" key="5">
    <source>
        <dbReference type="Proteomes" id="UP000581087"/>
    </source>
</evidence>
<reference evidence="3 4" key="1">
    <citation type="submission" date="2019-01" db="EMBL/GenBank/DDBJ databases">
        <title>Agromyces.</title>
        <authorList>
            <person name="Li J."/>
        </authorList>
    </citation>
    <scope>NUCLEOTIDE SEQUENCE [LARGE SCALE GENOMIC DNA]</scope>
    <source>
        <strain evidence="3 4">DSM 23870</strain>
    </source>
</reference>
<sequence>MQSPLDLVAIIAESLSWLGLGTGLVCLVIWASMRTVDGRWLPTQAVIVDGVARWFVGGDFHERTLSHHERAEVTDPDDQRVYYSDRDASRMILEPGRPSTRVLKLLTVILLSVGAVSLVVSIAAPLAAG</sequence>
<dbReference type="AlphaFoldDB" id="A0A4V1R222"/>
<name>A0A4V1R222_9MICO</name>
<dbReference type="Proteomes" id="UP000292686">
    <property type="component" value="Unassembled WGS sequence"/>
</dbReference>
<evidence type="ECO:0000256" key="1">
    <source>
        <dbReference type="SAM" id="Phobius"/>
    </source>
</evidence>
<organism evidence="3 4">
    <name type="scientific">Agromyces atrinae</name>
    <dbReference type="NCBI Taxonomy" id="592376"/>
    <lineage>
        <taxon>Bacteria</taxon>
        <taxon>Bacillati</taxon>
        <taxon>Actinomycetota</taxon>
        <taxon>Actinomycetes</taxon>
        <taxon>Micrococcales</taxon>
        <taxon>Microbacteriaceae</taxon>
        <taxon>Agromyces</taxon>
    </lineage>
</organism>
<evidence type="ECO:0000313" key="3">
    <source>
        <dbReference type="EMBL" id="RXZ85646.1"/>
    </source>
</evidence>
<dbReference type="EMBL" id="JACCBI010000001">
    <property type="protein sequence ID" value="NYD68296.1"/>
    <property type="molecule type" value="Genomic_DNA"/>
</dbReference>